<sequence>MSTRISATSNALKSFLAHLVSRRASARILSTFLCALIVILRSFSRFGGSYAFLVLSLKELVFSVQEDLAQQVEITVLNIPGAFLGIGLSTLARFLATLYEPGSLPSRLIPAAFLIAISFFAGWAKSRLPRLHLSARISCFVSIWMLATTEPYSYEDVWPLTRDFLWITISAAVICLFSSVILLHWTSTHLIEEISSAINDLRRCLLLSMEGSSLTAISDLQAMHAKLVRKSIKLSEAYAHAAFELRIGRVGVKSLKPLIGIVEHLRRELSWGMREPYAGTADVTEREDSLVSFDESVFRLTDNILKALTAVERLITVAYANSTLYRKNVRIEKDSVVTASINLNIAWTNTQDEVRKLNLATLTESRSVDTKSSADAVRAHSLYVASLLQIAYDTSHLLEATQKIGANHEASRIRVWLPRVSSQWFGIAPRTFIMDEYGANIAQEVTEAETSLSAREIHHGMAPYRAGAQETQEKRHLGGMKPGGNPEAKGMRRYSPSSFLCRVRHVWNHPHMLVLRLRASRAFRSLQHSSHLRHALKNAVGVALLGLAAFLPPTSAGYTWFKEVHGQWMIISFVWVLETNTGATWRVGYLRLSGTILGAAYAYVTWLICHKNPYGVVIMITLFDIPISWIIIRSSIPSLGVVASVTLPPVVLSQYIATSLTTSTIDLAFYRGLAISIGIIAALSMNSLVFPRHCRVLFLQQSSRTLGLLSQLYHLLSRDTLHRSRVFGPNDKKKVLKLELQIRNALHRSGALITTMHDELSLVPKPMRHYRRLIDKLQKVLDLMTGLRKVRENIPRQVTITAVFKERREFVSRICIALFACEHVFRTRQPLPQYLPSARQALEIVANCIEAQLQRAVEEDSQLRGLPMIYSIAEREVMMDLVDTVEDVSELCRELFGTSVWLTETWGQGLVENGLVSPGEGWHGTLGR</sequence>
<comment type="caution">
    <text evidence="7">The sequence shown here is derived from an EMBL/GenBank/DDBJ whole genome shotgun (WGS) entry which is preliminary data.</text>
</comment>
<gene>
    <name evidence="7" type="ORF">CONPUDRAFT_135083</name>
</gene>
<dbReference type="EMBL" id="JH711574">
    <property type="protein sequence ID" value="EIW85286.1"/>
    <property type="molecule type" value="Genomic_DNA"/>
</dbReference>
<keyword evidence="8" id="KW-1185">Reference proteome</keyword>
<evidence type="ECO:0000256" key="5">
    <source>
        <dbReference type="SAM" id="Phobius"/>
    </source>
</evidence>
<accession>A0A5M3N1V1</accession>
<proteinExistence type="predicted"/>
<feature type="transmembrane region" description="Helical" evidence="5">
    <location>
        <begin position="614"/>
        <end position="632"/>
    </location>
</feature>
<dbReference type="AlphaFoldDB" id="A0A5M3N1V1"/>
<evidence type="ECO:0000256" key="3">
    <source>
        <dbReference type="ARBA" id="ARBA00022989"/>
    </source>
</evidence>
<feature type="transmembrane region" description="Helical" evidence="5">
    <location>
        <begin position="76"/>
        <end position="96"/>
    </location>
</feature>
<feature type="transmembrane region" description="Helical" evidence="5">
    <location>
        <begin position="108"/>
        <end position="126"/>
    </location>
</feature>
<keyword evidence="4 5" id="KW-0472">Membrane</keyword>
<evidence type="ECO:0000313" key="7">
    <source>
        <dbReference type="EMBL" id="EIW85286.1"/>
    </source>
</evidence>
<name>A0A5M3N1V1_CONPW</name>
<feature type="transmembrane region" description="Helical" evidence="5">
    <location>
        <begin position="589"/>
        <end position="608"/>
    </location>
</feature>
<dbReference type="InterPro" id="IPR052430">
    <property type="entry name" value="IVT-Associated"/>
</dbReference>
<feature type="transmembrane region" description="Helical" evidence="5">
    <location>
        <begin position="164"/>
        <end position="185"/>
    </location>
</feature>
<feature type="transmembrane region" description="Helical" evidence="5">
    <location>
        <begin position="535"/>
        <end position="552"/>
    </location>
</feature>
<reference evidence="8" key="1">
    <citation type="journal article" date="2012" name="Science">
        <title>The Paleozoic origin of enzymatic lignin decomposition reconstructed from 31 fungal genomes.</title>
        <authorList>
            <person name="Floudas D."/>
            <person name="Binder M."/>
            <person name="Riley R."/>
            <person name="Barry K."/>
            <person name="Blanchette R.A."/>
            <person name="Henrissat B."/>
            <person name="Martinez A.T."/>
            <person name="Otillar R."/>
            <person name="Spatafora J.W."/>
            <person name="Yadav J.S."/>
            <person name="Aerts A."/>
            <person name="Benoit I."/>
            <person name="Boyd A."/>
            <person name="Carlson A."/>
            <person name="Copeland A."/>
            <person name="Coutinho P.M."/>
            <person name="de Vries R.P."/>
            <person name="Ferreira P."/>
            <person name="Findley K."/>
            <person name="Foster B."/>
            <person name="Gaskell J."/>
            <person name="Glotzer D."/>
            <person name="Gorecki P."/>
            <person name="Heitman J."/>
            <person name="Hesse C."/>
            <person name="Hori C."/>
            <person name="Igarashi K."/>
            <person name="Jurgens J.A."/>
            <person name="Kallen N."/>
            <person name="Kersten P."/>
            <person name="Kohler A."/>
            <person name="Kuees U."/>
            <person name="Kumar T.K.A."/>
            <person name="Kuo A."/>
            <person name="LaButti K."/>
            <person name="Larrondo L.F."/>
            <person name="Lindquist E."/>
            <person name="Ling A."/>
            <person name="Lombard V."/>
            <person name="Lucas S."/>
            <person name="Lundell T."/>
            <person name="Martin R."/>
            <person name="McLaughlin D.J."/>
            <person name="Morgenstern I."/>
            <person name="Morin E."/>
            <person name="Murat C."/>
            <person name="Nagy L.G."/>
            <person name="Nolan M."/>
            <person name="Ohm R.A."/>
            <person name="Patyshakuliyeva A."/>
            <person name="Rokas A."/>
            <person name="Ruiz-Duenas F.J."/>
            <person name="Sabat G."/>
            <person name="Salamov A."/>
            <person name="Samejima M."/>
            <person name="Schmutz J."/>
            <person name="Slot J.C."/>
            <person name="St John F."/>
            <person name="Stenlid J."/>
            <person name="Sun H."/>
            <person name="Sun S."/>
            <person name="Syed K."/>
            <person name="Tsang A."/>
            <person name="Wiebenga A."/>
            <person name="Young D."/>
            <person name="Pisabarro A."/>
            <person name="Eastwood D.C."/>
            <person name="Martin F."/>
            <person name="Cullen D."/>
            <person name="Grigoriev I.V."/>
            <person name="Hibbett D.S."/>
        </authorList>
    </citation>
    <scope>NUCLEOTIDE SEQUENCE [LARGE SCALE GENOMIC DNA]</scope>
    <source>
        <strain evidence="8">RWD-64-598 SS2</strain>
    </source>
</reference>
<dbReference type="Pfam" id="PF13515">
    <property type="entry name" value="FUSC_2"/>
    <property type="match status" value="1"/>
</dbReference>
<dbReference type="Proteomes" id="UP000053558">
    <property type="component" value="Unassembled WGS sequence"/>
</dbReference>
<evidence type="ECO:0000256" key="4">
    <source>
        <dbReference type="ARBA" id="ARBA00023136"/>
    </source>
</evidence>
<dbReference type="OrthoDB" id="68611at2759"/>
<evidence type="ECO:0000259" key="6">
    <source>
        <dbReference type="Pfam" id="PF13515"/>
    </source>
</evidence>
<evidence type="ECO:0000256" key="1">
    <source>
        <dbReference type="ARBA" id="ARBA00004141"/>
    </source>
</evidence>
<keyword evidence="2 5" id="KW-0812">Transmembrane</keyword>
<dbReference type="PANTHER" id="PTHR47804">
    <property type="entry name" value="60S RIBOSOMAL PROTEIN L19"/>
    <property type="match status" value="1"/>
</dbReference>
<feature type="domain" description="Integral membrane bound transporter" evidence="6">
    <location>
        <begin position="559"/>
        <end position="683"/>
    </location>
</feature>
<keyword evidence="3 5" id="KW-1133">Transmembrane helix</keyword>
<dbReference type="PANTHER" id="PTHR47804:SF3">
    <property type="entry name" value="PROTEIN BRE4"/>
    <property type="match status" value="1"/>
</dbReference>
<evidence type="ECO:0000256" key="2">
    <source>
        <dbReference type="ARBA" id="ARBA00022692"/>
    </source>
</evidence>
<dbReference type="InterPro" id="IPR049453">
    <property type="entry name" value="Memb_transporter_dom"/>
</dbReference>
<dbReference type="GO" id="GO:0016020">
    <property type="term" value="C:membrane"/>
    <property type="evidence" value="ECO:0007669"/>
    <property type="project" value="UniProtKB-SubCell"/>
</dbReference>
<dbReference type="RefSeq" id="XP_007764819.1">
    <property type="nucleotide sequence ID" value="XM_007766629.1"/>
</dbReference>
<dbReference type="KEGG" id="cput:CONPUDRAFT_135083"/>
<dbReference type="GeneID" id="19200703"/>
<evidence type="ECO:0000313" key="8">
    <source>
        <dbReference type="Proteomes" id="UP000053558"/>
    </source>
</evidence>
<feature type="transmembrane region" description="Helical" evidence="5">
    <location>
        <begin position="669"/>
        <end position="690"/>
    </location>
</feature>
<comment type="subcellular location">
    <subcellularLocation>
        <location evidence="1">Membrane</location>
        <topology evidence="1">Multi-pass membrane protein</topology>
    </subcellularLocation>
</comment>
<organism evidence="7 8">
    <name type="scientific">Coniophora puteana (strain RWD-64-598)</name>
    <name type="common">Brown rot fungus</name>
    <dbReference type="NCBI Taxonomy" id="741705"/>
    <lineage>
        <taxon>Eukaryota</taxon>
        <taxon>Fungi</taxon>
        <taxon>Dikarya</taxon>
        <taxon>Basidiomycota</taxon>
        <taxon>Agaricomycotina</taxon>
        <taxon>Agaricomycetes</taxon>
        <taxon>Agaricomycetidae</taxon>
        <taxon>Boletales</taxon>
        <taxon>Coniophorineae</taxon>
        <taxon>Coniophoraceae</taxon>
        <taxon>Coniophora</taxon>
    </lineage>
</organism>
<feature type="transmembrane region" description="Helical" evidence="5">
    <location>
        <begin position="639"/>
        <end position="657"/>
    </location>
</feature>
<dbReference type="OMA" id="VTWPAFV"/>
<protein>
    <recommendedName>
        <fullName evidence="6">Integral membrane bound transporter domain-containing protein</fullName>
    </recommendedName>
</protein>